<dbReference type="CDD" id="cd01174">
    <property type="entry name" value="ribokinase"/>
    <property type="match status" value="1"/>
</dbReference>
<dbReference type="InterPro" id="IPR029056">
    <property type="entry name" value="Ribokinase-like"/>
</dbReference>
<comment type="cofactor">
    <cofactor evidence="12">
        <name>Mg(2+)</name>
        <dbReference type="ChEBI" id="CHEBI:18420"/>
    </cofactor>
    <text evidence="12">Requires a divalent cation, most likely magnesium in vivo, as an electrophilic catalyst to aid phosphoryl group transfer. It is the chelate of the metal and the nucleotide that is the actual substrate.</text>
</comment>
<comment type="subcellular location">
    <subcellularLocation>
        <location evidence="12">Cytoplasm</location>
    </subcellularLocation>
</comment>
<comment type="function">
    <text evidence="12">Catalyzes the phosphorylation of ribose at O-5 in a reaction requiring ATP and magnesium. The resulting D-ribose-5-phosphate can then be used either for sythesis of nucleotides, histidine, and tryptophan, or as a component of the pentose phosphate pathway.</text>
</comment>
<dbReference type="InterPro" id="IPR002139">
    <property type="entry name" value="Ribo/fructo_kinase"/>
</dbReference>
<dbReference type="PANTHER" id="PTHR10584:SF166">
    <property type="entry name" value="RIBOKINASE"/>
    <property type="match status" value="1"/>
</dbReference>
<protein>
    <recommendedName>
        <fullName evidence="3 12">Ribokinase</fullName>
        <shortName evidence="12">RK</shortName>
        <ecNumber evidence="2 12">2.7.1.15</ecNumber>
    </recommendedName>
</protein>
<dbReference type="NCBIfam" id="TIGR02152">
    <property type="entry name" value="D_ribokin_bact"/>
    <property type="match status" value="1"/>
</dbReference>
<comment type="subunit">
    <text evidence="12">Homodimer.</text>
</comment>
<feature type="active site" description="Proton acceptor" evidence="12">
    <location>
        <position position="255"/>
    </location>
</feature>
<evidence type="ECO:0000256" key="3">
    <source>
        <dbReference type="ARBA" id="ARBA00016943"/>
    </source>
</evidence>
<name>A0A9W5W7G5_9BACL</name>
<feature type="binding site" evidence="12">
    <location>
        <begin position="223"/>
        <end position="228"/>
    </location>
    <ligand>
        <name>ATP</name>
        <dbReference type="ChEBI" id="CHEBI:30616"/>
    </ligand>
</feature>
<feature type="binding site" evidence="12">
    <location>
        <position position="143"/>
    </location>
    <ligand>
        <name>substrate</name>
    </ligand>
</feature>
<evidence type="ECO:0000256" key="6">
    <source>
        <dbReference type="ARBA" id="ARBA00022741"/>
    </source>
</evidence>
<evidence type="ECO:0000256" key="11">
    <source>
        <dbReference type="ARBA" id="ARBA00023277"/>
    </source>
</evidence>
<keyword evidence="5 12" id="KW-0479">Metal-binding</keyword>
<dbReference type="GO" id="GO:0019303">
    <property type="term" value="P:D-ribose catabolic process"/>
    <property type="evidence" value="ECO:0007669"/>
    <property type="project" value="UniProtKB-UniRule"/>
</dbReference>
<evidence type="ECO:0000313" key="14">
    <source>
        <dbReference type="EMBL" id="EXX87842.1"/>
    </source>
</evidence>
<dbReference type="GO" id="GO:0004747">
    <property type="term" value="F:ribokinase activity"/>
    <property type="evidence" value="ECO:0007669"/>
    <property type="project" value="UniProtKB-UniRule"/>
</dbReference>
<accession>A0A9W5W7G5</accession>
<feature type="binding site" evidence="12">
    <location>
        <position position="294"/>
    </location>
    <ligand>
        <name>K(+)</name>
        <dbReference type="ChEBI" id="CHEBI:29103"/>
    </ligand>
</feature>
<evidence type="ECO:0000256" key="12">
    <source>
        <dbReference type="HAMAP-Rule" id="MF_01987"/>
    </source>
</evidence>
<evidence type="ECO:0000256" key="2">
    <source>
        <dbReference type="ARBA" id="ARBA00012035"/>
    </source>
</evidence>
<dbReference type="RefSeq" id="WP_036582207.1">
    <property type="nucleotide sequence ID" value="NZ_KK082179.1"/>
</dbReference>
<comment type="similarity">
    <text evidence="12">Belongs to the carbohydrate kinase PfkB family. Ribokinase subfamily.</text>
</comment>
<keyword evidence="6 12" id="KW-0547">Nucleotide-binding</keyword>
<dbReference type="HAMAP" id="MF_01987">
    <property type="entry name" value="Ribokinase"/>
    <property type="match status" value="1"/>
</dbReference>
<evidence type="ECO:0000256" key="10">
    <source>
        <dbReference type="ARBA" id="ARBA00022958"/>
    </source>
</evidence>
<feature type="binding site" evidence="12">
    <location>
        <position position="187"/>
    </location>
    <ligand>
        <name>ATP</name>
        <dbReference type="ChEBI" id="CHEBI:30616"/>
    </ligand>
</feature>
<dbReference type="GO" id="GO:0005829">
    <property type="term" value="C:cytosol"/>
    <property type="evidence" value="ECO:0007669"/>
    <property type="project" value="TreeGrafter"/>
</dbReference>
<feature type="binding site" evidence="12">
    <location>
        <position position="251"/>
    </location>
    <ligand>
        <name>K(+)</name>
        <dbReference type="ChEBI" id="CHEBI:29103"/>
    </ligand>
</feature>
<dbReference type="GO" id="GO:0046872">
    <property type="term" value="F:metal ion binding"/>
    <property type="evidence" value="ECO:0007669"/>
    <property type="project" value="UniProtKB-KW"/>
</dbReference>
<dbReference type="Pfam" id="PF00294">
    <property type="entry name" value="PfkB"/>
    <property type="match status" value="1"/>
</dbReference>
<dbReference type="EMBL" id="JFHU01000142">
    <property type="protein sequence ID" value="EXX87842.1"/>
    <property type="molecule type" value="Genomic_DNA"/>
</dbReference>
<keyword evidence="10 12" id="KW-0630">Potassium</keyword>
<keyword evidence="9 12" id="KW-0460">Magnesium</keyword>
<feature type="binding site" evidence="12">
    <location>
        <position position="285"/>
    </location>
    <ligand>
        <name>K(+)</name>
        <dbReference type="ChEBI" id="CHEBI:29103"/>
    </ligand>
</feature>
<dbReference type="Proteomes" id="UP000053750">
    <property type="component" value="Unassembled WGS sequence"/>
</dbReference>
<dbReference type="PANTHER" id="PTHR10584">
    <property type="entry name" value="SUGAR KINASE"/>
    <property type="match status" value="1"/>
</dbReference>
<comment type="pathway">
    <text evidence="12">Carbohydrate metabolism; D-ribose degradation; D-ribose 5-phosphate from beta-D-ribopyranose: step 2/2.</text>
</comment>
<feature type="binding site" evidence="12">
    <location>
        <begin position="254"/>
        <end position="255"/>
    </location>
    <ligand>
        <name>ATP</name>
        <dbReference type="ChEBI" id="CHEBI:30616"/>
    </ligand>
</feature>
<feature type="binding site" evidence="12">
    <location>
        <position position="288"/>
    </location>
    <ligand>
        <name>K(+)</name>
        <dbReference type="ChEBI" id="CHEBI:29103"/>
    </ligand>
</feature>
<dbReference type="SUPFAM" id="SSF53613">
    <property type="entry name" value="Ribokinase-like"/>
    <property type="match status" value="1"/>
</dbReference>
<evidence type="ECO:0000259" key="13">
    <source>
        <dbReference type="Pfam" id="PF00294"/>
    </source>
</evidence>
<comment type="activity regulation">
    <text evidence="12">Activated by a monovalent cation that binds near, but not in, the active site. The most likely occupant of the site in vivo is potassium. Ion binding induces a conformational change that may alter substrate affinity.</text>
</comment>
<dbReference type="PRINTS" id="PR00990">
    <property type="entry name" value="RIBOKINASE"/>
</dbReference>
<evidence type="ECO:0000256" key="5">
    <source>
        <dbReference type="ARBA" id="ARBA00022723"/>
    </source>
</evidence>
<keyword evidence="12" id="KW-0963">Cytoplasm</keyword>
<sequence>MKPKANIVVVGSINMDMVIQTPKLPVTGETVLGGDYTTVPGGKGANQAVSASRLGARVVMFGCLGQDSFGQQLLTNLQQEGIVTDHIRMLPDYPSGIAFIPVTASGDNCIVVSPGANMQLTPDDIMQGEDIIQNADVLMVQLEIPIDTVKAALTIAKKHNVVTILNPAPAKALSAAIYELTDIMTPNETESMLLAAGDVQQAWGPEQTIAELQRLGVGKVLLTRGGDGVAYPSGNGIEIVPACKVEVVDTTAAGDAFNAGLAVGLAEKLSFADAVRFAAKAAALAVTKPGAQPSLPLRKEVDEFTCIV</sequence>
<feature type="binding site" evidence="12">
    <location>
        <begin position="14"/>
        <end position="16"/>
    </location>
    <ligand>
        <name>substrate</name>
    </ligand>
</feature>
<comment type="similarity">
    <text evidence="1">Belongs to the carbohydrate kinase pfkB family.</text>
</comment>
<dbReference type="AlphaFoldDB" id="A0A9W5W7G5"/>
<keyword evidence="11 12" id="KW-0119">Carbohydrate metabolism</keyword>
<dbReference type="InterPro" id="IPR011877">
    <property type="entry name" value="Ribokinase"/>
</dbReference>
<evidence type="ECO:0000256" key="4">
    <source>
        <dbReference type="ARBA" id="ARBA00022679"/>
    </source>
</evidence>
<comment type="caution">
    <text evidence="12">Lacks conserved residue(s) required for the propagation of feature annotation.</text>
</comment>
<dbReference type="Gene3D" id="3.40.1190.20">
    <property type="match status" value="1"/>
</dbReference>
<evidence type="ECO:0000256" key="9">
    <source>
        <dbReference type="ARBA" id="ARBA00022842"/>
    </source>
</evidence>
<feature type="domain" description="Carbohydrate kinase PfkB" evidence="13">
    <location>
        <begin position="5"/>
        <end position="296"/>
    </location>
</feature>
<feature type="binding site" evidence="12">
    <location>
        <position position="255"/>
    </location>
    <ligand>
        <name>substrate</name>
    </ligand>
</feature>
<keyword evidence="4 12" id="KW-0808">Transferase</keyword>
<reference evidence="14 15" key="1">
    <citation type="submission" date="2014-02" db="EMBL/GenBank/DDBJ databases">
        <title>Genome sequence of Paenibacillus darwinianus reveals adaptive mechanisms for survival in Antarctic soils.</title>
        <authorList>
            <person name="Dsouza M."/>
            <person name="Taylor M.W."/>
            <person name="Turner S.J."/>
            <person name="Aislabie J."/>
        </authorList>
    </citation>
    <scope>NUCLEOTIDE SEQUENCE [LARGE SCALE GENOMIC DNA]</scope>
    <source>
        <strain evidence="14 15">CE1</strain>
    </source>
</reference>
<gene>
    <name evidence="12" type="primary">rbsK</name>
    <name evidence="14" type="ORF">BG53_03280</name>
</gene>
<dbReference type="PROSITE" id="PS00584">
    <property type="entry name" value="PFKB_KINASES_2"/>
    <property type="match status" value="1"/>
</dbReference>
<evidence type="ECO:0000313" key="15">
    <source>
        <dbReference type="Proteomes" id="UP000053750"/>
    </source>
</evidence>
<evidence type="ECO:0000256" key="8">
    <source>
        <dbReference type="ARBA" id="ARBA00022840"/>
    </source>
</evidence>
<dbReference type="GO" id="GO:0005524">
    <property type="term" value="F:ATP binding"/>
    <property type="evidence" value="ECO:0007669"/>
    <property type="project" value="UniProtKB-UniRule"/>
</dbReference>
<keyword evidence="7 12" id="KW-0418">Kinase</keyword>
<keyword evidence="8 12" id="KW-0067">ATP-binding</keyword>
<evidence type="ECO:0000256" key="1">
    <source>
        <dbReference type="ARBA" id="ARBA00005380"/>
    </source>
</evidence>
<proteinExistence type="inferred from homology"/>
<dbReference type="EC" id="2.7.1.15" evidence="2 12"/>
<comment type="caution">
    <text evidence="14">The sequence shown here is derived from an EMBL/GenBank/DDBJ whole genome shotgun (WGS) entry which is preliminary data.</text>
</comment>
<dbReference type="InterPro" id="IPR002173">
    <property type="entry name" value="Carboh/pur_kinase_PfkB_CS"/>
</dbReference>
<evidence type="ECO:0000256" key="7">
    <source>
        <dbReference type="ARBA" id="ARBA00022777"/>
    </source>
</evidence>
<dbReference type="InterPro" id="IPR011611">
    <property type="entry name" value="PfkB_dom"/>
</dbReference>
<feature type="binding site" evidence="12">
    <location>
        <begin position="42"/>
        <end position="46"/>
    </location>
    <ligand>
        <name>substrate</name>
    </ligand>
</feature>
<organism evidence="14 15">
    <name type="scientific">Paenibacillus darwinianus</name>
    <dbReference type="NCBI Taxonomy" id="1380763"/>
    <lineage>
        <taxon>Bacteria</taxon>
        <taxon>Bacillati</taxon>
        <taxon>Bacillota</taxon>
        <taxon>Bacilli</taxon>
        <taxon>Bacillales</taxon>
        <taxon>Paenibacillaceae</taxon>
        <taxon>Paenibacillus</taxon>
    </lineage>
</organism>
<feature type="binding site" evidence="12">
    <location>
        <position position="290"/>
    </location>
    <ligand>
        <name>K(+)</name>
        <dbReference type="ChEBI" id="CHEBI:29103"/>
    </ligand>
</feature>
<keyword evidence="15" id="KW-1185">Reference proteome</keyword>
<comment type="catalytic activity">
    <reaction evidence="12">
        <text>D-ribose + ATP = D-ribose 5-phosphate + ADP + H(+)</text>
        <dbReference type="Rhea" id="RHEA:13697"/>
        <dbReference type="ChEBI" id="CHEBI:15378"/>
        <dbReference type="ChEBI" id="CHEBI:30616"/>
        <dbReference type="ChEBI" id="CHEBI:47013"/>
        <dbReference type="ChEBI" id="CHEBI:78346"/>
        <dbReference type="ChEBI" id="CHEBI:456216"/>
        <dbReference type="EC" id="2.7.1.15"/>
    </reaction>
</comment>
<feature type="binding site" evidence="12">
    <location>
        <position position="249"/>
    </location>
    <ligand>
        <name>K(+)</name>
        <dbReference type="ChEBI" id="CHEBI:29103"/>
    </ligand>
</feature>